<dbReference type="OrthoDB" id="9789113at2"/>
<dbReference type="GO" id="GO:0016787">
    <property type="term" value="F:hydrolase activity"/>
    <property type="evidence" value="ECO:0007669"/>
    <property type="project" value="UniProtKB-KW"/>
</dbReference>
<evidence type="ECO:0000259" key="8">
    <source>
        <dbReference type="SMART" id="SM00014"/>
    </source>
</evidence>
<dbReference type="InterPro" id="IPR036938">
    <property type="entry name" value="PAP2/HPO_sf"/>
</dbReference>
<feature type="transmembrane region" description="Helical" evidence="7">
    <location>
        <begin position="61"/>
        <end position="86"/>
    </location>
</feature>
<dbReference type="InterPro" id="IPR000326">
    <property type="entry name" value="PAP2/HPO"/>
</dbReference>
<dbReference type="PANTHER" id="PTHR14969:SF62">
    <property type="entry name" value="DECAPRENYLPHOSPHORYL-5-PHOSPHORIBOSE PHOSPHATASE RV3807C-RELATED"/>
    <property type="match status" value="1"/>
</dbReference>
<dbReference type="RefSeq" id="WP_119275631.1">
    <property type="nucleotide sequence ID" value="NZ_QWLA01000002.1"/>
</dbReference>
<reference evidence="9 10" key="1">
    <citation type="submission" date="2018-08" db="EMBL/GenBank/DDBJ databases">
        <title>Meiothermus roseus NBRC 110900 genome sequencing project.</title>
        <authorList>
            <person name="Da Costa M.S."/>
            <person name="Albuquerque L."/>
            <person name="Raposo P."/>
            <person name="Froufe H.J.C."/>
            <person name="Barroso C.S."/>
            <person name="Egas C."/>
        </authorList>
    </citation>
    <scope>NUCLEOTIDE SEQUENCE [LARGE SCALE GENOMIC DNA]</scope>
    <source>
        <strain evidence="9 10">NBRC 110900</strain>
    </source>
</reference>
<evidence type="ECO:0000256" key="2">
    <source>
        <dbReference type="ARBA" id="ARBA00022475"/>
    </source>
</evidence>
<evidence type="ECO:0000313" key="10">
    <source>
        <dbReference type="Proteomes" id="UP000265341"/>
    </source>
</evidence>
<feature type="transmembrane region" description="Helical" evidence="7">
    <location>
        <begin position="137"/>
        <end position="155"/>
    </location>
</feature>
<comment type="subcellular location">
    <subcellularLocation>
        <location evidence="1">Cell membrane</location>
        <topology evidence="1">Multi-pass membrane protein</topology>
    </subcellularLocation>
</comment>
<dbReference type="GO" id="GO:0005886">
    <property type="term" value="C:plasma membrane"/>
    <property type="evidence" value="ECO:0007669"/>
    <property type="project" value="UniProtKB-SubCell"/>
</dbReference>
<sequence>MTRPIYHFFRQGLRLAPLWLLALLFLSLLAFVGLAEDVYEREGFFFDAPILAFFHAQQSDFWNGLALAFTGSASAPVAGGLALLVLLMAFRRRLDWPLFALGFGGAMLLNLGSKLFFARTRPQLFPQLTPEHDYSFPSGHTMASLALVLALYALLAPGHPRLARWVLGLGLPWALLVGLSRLYLQVHYPSDVLAGWALSFLWVGGVALWYRWAKRAR</sequence>
<keyword evidence="4" id="KW-0378">Hydrolase</keyword>
<dbReference type="AlphaFoldDB" id="A0A399F4Y6"/>
<organism evidence="9 10">
    <name type="scientific">Calidithermus roseus</name>
    <dbReference type="NCBI Taxonomy" id="1644118"/>
    <lineage>
        <taxon>Bacteria</taxon>
        <taxon>Thermotogati</taxon>
        <taxon>Deinococcota</taxon>
        <taxon>Deinococci</taxon>
        <taxon>Thermales</taxon>
        <taxon>Thermaceae</taxon>
        <taxon>Calidithermus</taxon>
    </lineage>
</organism>
<evidence type="ECO:0000256" key="4">
    <source>
        <dbReference type="ARBA" id="ARBA00022801"/>
    </source>
</evidence>
<keyword evidence="10" id="KW-1185">Reference proteome</keyword>
<evidence type="ECO:0000256" key="1">
    <source>
        <dbReference type="ARBA" id="ARBA00004651"/>
    </source>
</evidence>
<dbReference type="Proteomes" id="UP000265341">
    <property type="component" value="Unassembled WGS sequence"/>
</dbReference>
<gene>
    <name evidence="9" type="ORF">Mrose_00273</name>
</gene>
<evidence type="ECO:0000256" key="7">
    <source>
        <dbReference type="SAM" id="Phobius"/>
    </source>
</evidence>
<dbReference type="Gene3D" id="1.20.144.10">
    <property type="entry name" value="Phosphatidic acid phosphatase type 2/haloperoxidase"/>
    <property type="match status" value="1"/>
</dbReference>
<keyword evidence="3 7" id="KW-0812">Transmembrane</keyword>
<dbReference type="SUPFAM" id="SSF48317">
    <property type="entry name" value="Acid phosphatase/Vanadium-dependent haloperoxidase"/>
    <property type="match status" value="1"/>
</dbReference>
<evidence type="ECO:0000256" key="6">
    <source>
        <dbReference type="ARBA" id="ARBA00023136"/>
    </source>
</evidence>
<feature type="transmembrane region" description="Helical" evidence="7">
    <location>
        <begin position="162"/>
        <end position="184"/>
    </location>
</feature>
<feature type="domain" description="Phosphatidic acid phosphatase type 2/haloperoxidase" evidence="8">
    <location>
        <begin position="96"/>
        <end position="207"/>
    </location>
</feature>
<keyword evidence="5 7" id="KW-1133">Transmembrane helix</keyword>
<evidence type="ECO:0000256" key="3">
    <source>
        <dbReference type="ARBA" id="ARBA00022692"/>
    </source>
</evidence>
<keyword evidence="6 7" id="KW-0472">Membrane</keyword>
<keyword evidence="2" id="KW-1003">Cell membrane</keyword>
<dbReference type="EMBL" id="QWLA01000002">
    <property type="protein sequence ID" value="RIH89681.1"/>
    <property type="molecule type" value="Genomic_DNA"/>
</dbReference>
<comment type="caution">
    <text evidence="9">The sequence shown here is derived from an EMBL/GenBank/DDBJ whole genome shotgun (WGS) entry which is preliminary data.</text>
</comment>
<feature type="transmembrane region" description="Helical" evidence="7">
    <location>
        <begin position="98"/>
        <end position="117"/>
    </location>
</feature>
<evidence type="ECO:0000313" key="9">
    <source>
        <dbReference type="EMBL" id="RIH89681.1"/>
    </source>
</evidence>
<protein>
    <submittedName>
        <fullName evidence="9">PAP2 superfamily protein</fullName>
    </submittedName>
</protein>
<name>A0A399F4Y6_9DEIN</name>
<dbReference type="PANTHER" id="PTHR14969">
    <property type="entry name" value="SPHINGOSINE-1-PHOSPHATE PHOSPHOHYDROLASE"/>
    <property type="match status" value="1"/>
</dbReference>
<dbReference type="CDD" id="cd03392">
    <property type="entry name" value="PAP2_like_2"/>
    <property type="match status" value="1"/>
</dbReference>
<dbReference type="Pfam" id="PF01569">
    <property type="entry name" value="PAP2"/>
    <property type="match status" value="1"/>
</dbReference>
<accession>A0A399F4Y6</accession>
<dbReference type="SMART" id="SM00014">
    <property type="entry name" value="acidPPc"/>
    <property type="match status" value="1"/>
</dbReference>
<feature type="transmembrane region" description="Helical" evidence="7">
    <location>
        <begin position="196"/>
        <end position="213"/>
    </location>
</feature>
<proteinExistence type="predicted"/>
<evidence type="ECO:0000256" key="5">
    <source>
        <dbReference type="ARBA" id="ARBA00022989"/>
    </source>
</evidence>